<evidence type="ECO:0000256" key="4">
    <source>
        <dbReference type="ARBA" id="ARBA00022786"/>
    </source>
</evidence>
<dbReference type="InterPro" id="IPR001680">
    <property type="entry name" value="WD40_rpt"/>
</dbReference>
<dbReference type="GO" id="GO:0005634">
    <property type="term" value="C:nucleus"/>
    <property type="evidence" value="ECO:0007669"/>
    <property type="project" value="TreeGrafter"/>
</dbReference>
<evidence type="ECO:0000256" key="1">
    <source>
        <dbReference type="ARBA" id="ARBA00004906"/>
    </source>
</evidence>
<gene>
    <name evidence="8" type="ORF">RJ641_022675</name>
</gene>
<evidence type="ECO:0000256" key="2">
    <source>
        <dbReference type="ARBA" id="ARBA00022574"/>
    </source>
</evidence>
<dbReference type="PROSITE" id="PS00678">
    <property type="entry name" value="WD_REPEATS_1"/>
    <property type="match status" value="1"/>
</dbReference>
<dbReference type="Pfam" id="PF00400">
    <property type="entry name" value="WD40"/>
    <property type="match status" value="3"/>
</dbReference>
<dbReference type="InterPro" id="IPR020472">
    <property type="entry name" value="WD40_PAC1"/>
</dbReference>
<sequence>MASVQKGLRSNTMTNPHLRWLSLSARQVEIHIFLLFLTTMDMFLYMTLERSFYLSRLMVKMQDDTQILIASGDQSIKAWDAQEKKCVGVLLGHSGSVKSLCSHPTNLSLVVSGSRDGSFALWDLRCKLISISGEVSSVPVAVVEKAHKPIGRPTSRLKAASMSITSVLYLKDDISIASASAVDGMVKFWDSRNLKTLVTQTSPHSGSSNEKESRLHGKSSLSQDSNGVFVSASCMDNRIYLYHTLQLEKGPVASFSGCQINSFFVKRLALMLLTYSGSSDGDAYLWQVNKPELDPIRLKSHEDEVTAVDWCPSEVGKIATASDDYTIRVWNIQSTSCSSTRSPSPIRRRVMAVPSMECRRLFADEESKDHTATELGGTKSFFPQNQETDKIKLTTPNTVLKIRTPESQKQLSPGLDLKESFLKTPEATLASLRIKDSLQKTPKATLKSPSSVLSAPSSIKRTIRDYFVASS</sequence>
<feature type="repeat" description="WD" evidence="6">
    <location>
        <begin position="90"/>
        <end position="125"/>
    </location>
</feature>
<dbReference type="GO" id="GO:0043161">
    <property type="term" value="P:proteasome-mediated ubiquitin-dependent protein catabolic process"/>
    <property type="evidence" value="ECO:0007669"/>
    <property type="project" value="TreeGrafter"/>
</dbReference>
<evidence type="ECO:0000256" key="3">
    <source>
        <dbReference type="ARBA" id="ARBA00022737"/>
    </source>
</evidence>
<dbReference type="Gene3D" id="2.130.10.10">
    <property type="entry name" value="YVTN repeat-like/Quinoprotein amine dehydrogenase"/>
    <property type="match status" value="3"/>
</dbReference>
<evidence type="ECO:0000313" key="8">
    <source>
        <dbReference type="EMBL" id="KAK6913074.1"/>
    </source>
</evidence>
<keyword evidence="4" id="KW-0833">Ubl conjugation pathway</keyword>
<dbReference type="EMBL" id="JBAMMX010000027">
    <property type="protein sequence ID" value="KAK6913074.1"/>
    <property type="molecule type" value="Genomic_DNA"/>
</dbReference>
<protein>
    <submittedName>
        <fullName evidence="8">WD40 repeat</fullName>
    </submittedName>
</protein>
<dbReference type="PANTHER" id="PTHR22852">
    <property type="entry name" value="LETHAL 2 DENTICLELESS PROTEIN RETINOIC ACID-REGULATED NUCLEAR MATRIX-ASSOCIATED PROTEIN"/>
    <property type="match status" value="1"/>
</dbReference>
<name>A0AAN8UFL2_9MAGN</name>
<dbReference type="PROSITE" id="PS50082">
    <property type="entry name" value="WD_REPEATS_2"/>
    <property type="match status" value="2"/>
</dbReference>
<evidence type="ECO:0000256" key="6">
    <source>
        <dbReference type="PROSITE-ProRule" id="PRU00221"/>
    </source>
</evidence>
<reference evidence="8 9" key="1">
    <citation type="submission" date="2023-12" db="EMBL/GenBank/DDBJ databases">
        <title>A high-quality genome assembly for Dillenia turbinata (Dilleniales).</title>
        <authorList>
            <person name="Chanderbali A."/>
        </authorList>
    </citation>
    <scope>NUCLEOTIDE SEQUENCE [LARGE SCALE GENOMIC DNA]</scope>
    <source>
        <strain evidence="8">LSX21</strain>
        <tissue evidence="8">Leaf</tissue>
    </source>
</reference>
<comment type="pathway">
    <text evidence="1">Protein modification; protein ubiquitination.</text>
</comment>
<keyword evidence="3" id="KW-0677">Repeat</keyword>
<feature type="repeat" description="WD" evidence="6">
    <location>
        <begin position="298"/>
        <end position="340"/>
    </location>
</feature>
<comment type="similarity">
    <text evidence="5">Belongs to the WD repeat cdt2 family.</text>
</comment>
<dbReference type="PRINTS" id="PR00320">
    <property type="entry name" value="GPROTEINBRPT"/>
</dbReference>
<keyword evidence="2 6" id="KW-0853">WD repeat</keyword>
<dbReference type="InterPro" id="IPR019775">
    <property type="entry name" value="WD40_repeat_CS"/>
</dbReference>
<dbReference type="Proteomes" id="UP001370490">
    <property type="component" value="Unassembled WGS sequence"/>
</dbReference>
<dbReference type="GO" id="GO:0030674">
    <property type="term" value="F:protein-macromolecule adaptor activity"/>
    <property type="evidence" value="ECO:0007669"/>
    <property type="project" value="TreeGrafter"/>
</dbReference>
<dbReference type="InterPro" id="IPR015943">
    <property type="entry name" value="WD40/YVTN_repeat-like_dom_sf"/>
</dbReference>
<feature type="compositionally biased region" description="Polar residues" evidence="7">
    <location>
        <begin position="199"/>
        <end position="208"/>
    </location>
</feature>
<evidence type="ECO:0000256" key="5">
    <source>
        <dbReference type="ARBA" id="ARBA00038344"/>
    </source>
</evidence>
<comment type="caution">
    <text evidence="8">The sequence shown here is derived from an EMBL/GenBank/DDBJ whole genome shotgun (WGS) entry which is preliminary data.</text>
</comment>
<organism evidence="8 9">
    <name type="scientific">Dillenia turbinata</name>
    <dbReference type="NCBI Taxonomy" id="194707"/>
    <lineage>
        <taxon>Eukaryota</taxon>
        <taxon>Viridiplantae</taxon>
        <taxon>Streptophyta</taxon>
        <taxon>Embryophyta</taxon>
        <taxon>Tracheophyta</taxon>
        <taxon>Spermatophyta</taxon>
        <taxon>Magnoliopsida</taxon>
        <taxon>eudicotyledons</taxon>
        <taxon>Gunneridae</taxon>
        <taxon>Pentapetalae</taxon>
        <taxon>Dilleniales</taxon>
        <taxon>Dilleniaceae</taxon>
        <taxon>Dillenia</taxon>
    </lineage>
</organism>
<accession>A0AAN8UFL2</accession>
<dbReference type="SMART" id="SM00320">
    <property type="entry name" value="WD40"/>
    <property type="match status" value="5"/>
</dbReference>
<evidence type="ECO:0000313" key="9">
    <source>
        <dbReference type="Proteomes" id="UP001370490"/>
    </source>
</evidence>
<dbReference type="PANTHER" id="PTHR22852:SF0">
    <property type="entry name" value="DENTICLELESS PROTEIN HOMOLOG"/>
    <property type="match status" value="1"/>
</dbReference>
<proteinExistence type="inferred from homology"/>
<dbReference type="InterPro" id="IPR051865">
    <property type="entry name" value="WD-repeat_CDT2_adapter"/>
</dbReference>
<feature type="region of interest" description="Disordered" evidence="7">
    <location>
        <begin position="199"/>
        <end position="222"/>
    </location>
</feature>
<evidence type="ECO:0000256" key="7">
    <source>
        <dbReference type="SAM" id="MobiDB-lite"/>
    </source>
</evidence>
<dbReference type="PROSITE" id="PS50294">
    <property type="entry name" value="WD_REPEATS_REGION"/>
    <property type="match status" value="2"/>
</dbReference>
<keyword evidence="9" id="KW-1185">Reference proteome</keyword>
<dbReference type="SUPFAM" id="SSF50978">
    <property type="entry name" value="WD40 repeat-like"/>
    <property type="match status" value="1"/>
</dbReference>
<dbReference type="AlphaFoldDB" id="A0AAN8UFL2"/>
<dbReference type="InterPro" id="IPR036322">
    <property type="entry name" value="WD40_repeat_dom_sf"/>
</dbReference>